<evidence type="ECO:0000313" key="2">
    <source>
        <dbReference type="EMBL" id="MCU7549365.1"/>
    </source>
</evidence>
<keyword evidence="3" id="KW-1185">Reference proteome</keyword>
<gene>
    <name evidence="2" type="ORF">OCK74_09585</name>
</gene>
<evidence type="ECO:0000313" key="3">
    <source>
        <dbReference type="Proteomes" id="UP001155483"/>
    </source>
</evidence>
<protein>
    <recommendedName>
        <fullName evidence="4">Peptidase MA-like domain-containing protein</fullName>
    </recommendedName>
</protein>
<dbReference type="Proteomes" id="UP001155483">
    <property type="component" value="Unassembled WGS sequence"/>
</dbReference>
<sequence>MRKLKIILIALAILLLGLLIVFLLPERRKEMKTQHFTFLFSSSIDSTKISELAKVLESNYSRIGNDFKTKPSDHIEVNIYAQRWRYIKATKNWGGSGNIEGISKLHFVEQAWGESDSRKVAVHEFAHTVTLKLLLDNEPLPFNSQRFDHQFATFPTWLWEAVSVYEAGQFVDPKTLPYLTNGKYPSISELNNRIKGGKIYDCGYTIAEFIKTKFGQDNFIRLIQNYGDLKGTLQLTEEQFCREWYGYIKDKYLK</sequence>
<reference evidence="2" key="1">
    <citation type="submission" date="2022-09" db="EMBL/GenBank/DDBJ databases">
        <authorList>
            <person name="Yuan C."/>
            <person name="Ke Z."/>
        </authorList>
    </citation>
    <scope>NUCLEOTIDE SEQUENCE</scope>
    <source>
        <strain evidence="2">LB-8</strain>
    </source>
</reference>
<name>A0A9X3B7K5_9BACT</name>
<keyword evidence="1" id="KW-0472">Membrane</keyword>
<comment type="caution">
    <text evidence="2">The sequence shown here is derived from an EMBL/GenBank/DDBJ whole genome shotgun (WGS) entry which is preliminary data.</text>
</comment>
<feature type="transmembrane region" description="Helical" evidence="1">
    <location>
        <begin position="6"/>
        <end position="24"/>
    </location>
</feature>
<proteinExistence type="predicted"/>
<dbReference type="EMBL" id="JAOTIF010000005">
    <property type="protein sequence ID" value="MCU7549365.1"/>
    <property type="molecule type" value="Genomic_DNA"/>
</dbReference>
<reference evidence="2" key="2">
    <citation type="submission" date="2023-04" db="EMBL/GenBank/DDBJ databases">
        <title>Paracnuella aquatica gen. nov., sp. nov., a member of the family Chitinophagaceae isolated from a hot spring.</title>
        <authorList>
            <person name="Wang C."/>
        </authorList>
    </citation>
    <scope>NUCLEOTIDE SEQUENCE</scope>
    <source>
        <strain evidence="2">LB-8</strain>
    </source>
</reference>
<keyword evidence="1" id="KW-1133">Transmembrane helix</keyword>
<organism evidence="2 3">
    <name type="scientific">Paraflavisolibacter caeni</name>
    <dbReference type="NCBI Taxonomy" id="2982496"/>
    <lineage>
        <taxon>Bacteria</taxon>
        <taxon>Pseudomonadati</taxon>
        <taxon>Bacteroidota</taxon>
        <taxon>Chitinophagia</taxon>
        <taxon>Chitinophagales</taxon>
        <taxon>Chitinophagaceae</taxon>
        <taxon>Paraflavisolibacter</taxon>
    </lineage>
</organism>
<dbReference type="AlphaFoldDB" id="A0A9X3B7K5"/>
<keyword evidence="1" id="KW-0812">Transmembrane</keyword>
<evidence type="ECO:0008006" key="4">
    <source>
        <dbReference type="Google" id="ProtNLM"/>
    </source>
</evidence>
<accession>A0A9X3B7K5</accession>
<evidence type="ECO:0000256" key="1">
    <source>
        <dbReference type="SAM" id="Phobius"/>
    </source>
</evidence>
<dbReference type="RefSeq" id="WP_279296806.1">
    <property type="nucleotide sequence ID" value="NZ_JAOTIF010000005.1"/>
</dbReference>